<feature type="domain" description="Sialidase" evidence="3">
    <location>
        <begin position="72"/>
        <end position="232"/>
    </location>
</feature>
<evidence type="ECO:0000313" key="5">
    <source>
        <dbReference type="Proteomes" id="UP001244427"/>
    </source>
</evidence>
<dbReference type="RefSeq" id="WP_307294007.1">
    <property type="nucleotide sequence ID" value="NZ_JAUSXV010000001.1"/>
</dbReference>
<dbReference type="Gene3D" id="2.120.10.10">
    <property type="match status" value="1"/>
</dbReference>
<protein>
    <submittedName>
        <fullName evidence="4">Uncharacterized protein</fullName>
    </submittedName>
</protein>
<accession>A0AAW8EU99</accession>
<evidence type="ECO:0000259" key="3">
    <source>
        <dbReference type="Pfam" id="PF13088"/>
    </source>
</evidence>
<name>A0AAW8EU99_9MICO</name>
<dbReference type="PANTHER" id="PTHR38792:SF3">
    <property type="entry name" value="BNR_ASP-BOX REPEAT DOMAIN PROTEIN (AFU_ORTHOLOGUE AFUA_7G06430)-RELATED"/>
    <property type="match status" value="1"/>
</dbReference>
<dbReference type="InterPro" id="IPR006311">
    <property type="entry name" value="TAT_signal"/>
</dbReference>
<gene>
    <name evidence="4" type="ORF">QFZ53_000888</name>
</gene>
<dbReference type="InterPro" id="IPR011040">
    <property type="entry name" value="Sialidase"/>
</dbReference>
<dbReference type="Pfam" id="PF06439">
    <property type="entry name" value="3keto-disac_hyd"/>
    <property type="match status" value="1"/>
</dbReference>
<keyword evidence="1" id="KW-0732">Signal</keyword>
<dbReference type="Gene3D" id="2.60.120.560">
    <property type="entry name" value="Exo-inulinase, domain 1"/>
    <property type="match status" value="2"/>
</dbReference>
<comment type="caution">
    <text evidence="4">The sequence shown here is derived from an EMBL/GenBank/DDBJ whole genome shotgun (WGS) entry which is preliminary data.</text>
</comment>
<dbReference type="InterPro" id="IPR010496">
    <property type="entry name" value="AL/BT2_dom"/>
</dbReference>
<keyword evidence="5" id="KW-1185">Reference proteome</keyword>
<dbReference type="GO" id="GO:0016787">
    <property type="term" value="F:hydrolase activity"/>
    <property type="evidence" value="ECO:0007669"/>
    <property type="project" value="InterPro"/>
</dbReference>
<dbReference type="CDD" id="cd15482">
    <property type="entry name" value="Sialidase_non-viral"/>
    <property type="match status" value="1"/>
</dbReference>
<feature type="chain" id="PRO_5043375859" evidence="1">
    <location>
        <begin position="38"/>
        <end position="794"/>
    </location>
</feature>
<dbReference type="SUPFAM" id="SSF50939">
    <property type="entry name" value="Sialidases"/>
    <property type="match status" value="1"/>
</dbReference>
<dbReference type="PANTHER" id="PTHR38792">
    <property type="entry name" value="BNR/ASP-BOX REPEAT DOMAIN PROTEIN (AFU_ORTHOLOGUE AFUA_7G06430)-RELATED"/>
    <property type="match status" value="1"/>
</dbReference>
<feature type="signal peptide" evidence="1">
    <location>
        <begin position="1"/>
        <end position="37"/>
    </location>
</feature>
<dbReference type="InterPro" id="IPR036278">
    <property type="entry name" value="Sialidase_sf"/>
</dbReference>
<feature type="domain" description="3-keto-alpha-glucoside-1,2-lyase/3-keto-2-hydroxy-glucal hydratase" evidence="2">
    <location>
        <begin position="434"/>
        <end position="602"/>
    </location>
</feature>
<dbReference type="EMBL" id="JAUSXV010000001">
    <property type="protein sequence ID" value="MDQ0646692.1"/>
    <property type="molecule type" value="Genomic_DNA"/>
</dbReference>
<dbReference type="AlphaFoldDB" id="A0AAW8EU99"/>
<dbReference type="Proteomes" id="UP001244427">
    <property type="component" value="Unassembled WGS sequence"/>
</dbReference>
<organism evidence="4 5">
    <name type="scientific">Microbacterium natoriense</name>
    <dbReference type="NCBI Taxonomy" id="284570"/>
    <lineage>
        <taxon>Bacteria</taxon>
        <taxon>Bacillati</taxon>
        <taxon>Actinomycetota</taxon>
        <taxon>Actinomycetes</taxon>
        <taxon>Micrococcales</taxon>
        <taxon>Microbacteriaceae</taxon>
        <taxon>Microbacterium</taxon>
    </lineage>
</organism>
<reference evidence="4 5" key="1">
    <citation type="submission" date="2023-07" db="EMBL/GenBank/DDBJ databases">
        <title>Comparative genomics of wheat-associated soil bacteria to identify genetic determinants of phenazine resistance.</title>
        <authorList>
            <person name="Mouncey N."/>
        </authorList>
    </citation>
    <scope>NUCLEOTIDE SEQUENCE [LARGE SCALE GENOMIC DNA]</scope>
    <source>
        <strain evidence="4 5">W4I9-1</strain>
    </source>
</reference>
<evidence type="ECO:0000256" key="1">
    <source>
        <dbReference type="SAM" id="SignalP"/>
    </source>
</evidence>
<sequence>MQRTSTGRRRPSRLTAVLAAAVLGAAGLVALPTAASASPGSVVAAPSSPSGAENNDYPRIIRLGASADQSRRGDLLVMYSVNDTGVRTHSVVKRSTDGGQTWSALSTLYSPTPGWGIYFGSMYELPQAAGGLPAGTLIAAGNAWDNVSWSNQEVQTFISTDYGATWTRRGNCVTKSGAPNQVSTGLWEPEIVLNANGDLACHFSDERLRSSGYSQKLVMTTSSDGGATWGSQTDVVAVGDSSSRPGMPIVRKLPNGTYALGYELCRDSVGNADQTCRVYLKTSPDGASWGSATDLGTLVQTADGRQLLHTPALAWSPAGGPNGTLIMSGQRVVTGADGPTTVVKPESGRVVFTNTNLGAGAWQAVSAPMTIDPTGDYNNGPGKHCANYSPSIVPTASGSAIMMVSPKFVAGSTARCDVRFGTGPVGTLPLYAPFDSGNDMGWSTYGGTWSVSGGVYSQAGASSGPKSLVGSTGWTDVTLDTDIRLDTTGQAGVLLRTRAPGVGADAHAGYYVGVETNGTIFIGKQNNNWTSLALQNVTGGVSAGAWYHLTASIVGCTITATIKPDNATTSTTATATDAGCFASGQAGVRTHLNSASFRNLQVTPAGGSTAASYADSWASGASTGWTGYGGSWSTIAGGIERQSASATDGPKLASPIAGDAYTVSSDVRLTSLTAPSGNAGVLARVTSPGVGPDAYTGYFAGIDGSTGRLSLGTANGSWTPLADTGVPGGVQVNSWYRVTLRASGCTITATGQRTSSWDQARVTTTVPSCTASGSAGIRAMLAAADFREFLVSKG</sequence>
<evidence type="ECO:0000313" key="4">
    <source>
        <dbReference type="EMBL" id="MDQ0646692.1"/>
    </source>
</evidence>
<evidence type="ECO:0000259" key="2">
    <source>
        <dbReference type="Pfam" id="PF06439"/>
    </source>
</evidence>
<proteinExistence type="predicted"/>
<dbReference type="PROSITE" id="PS51318">
    <property type="entry name" value="TAT"/>
    <property type="match status" value="1"/>
</dbReference>
<dbReference type="Pfam" id="PF13088">
    <property type="entry name" value="BNR_2"/>
    <property type="match status" value="1"/>
</dbReference>